<evidence type="ECO:0000256" key="1">
    <source>
        <dbReference type="SAM" id="MobiDB-lite"/>
    </source>
</evidence>
<feature type="chain" id="PRO_5045875733" description="Mid2 domain-containing protein" evidence="3">
    <location>
        <begin position="20"/>
        <end position="280"/>
    </location>
</feature>
<keyword evidence="2" id="KW-0812">Transmembrane</keyword>
<keyword evidence="2" id="KW-1133">Transmembrane helix</keyword>
<protein>
    <recommendedName>
        <fullName evidence="6">Mid2 domain-containing protein</fullName>
    </recommendedName>
</protein>
<sequence>MWLHFLAFTFLAVLQNVAAYVAPNNNVFIFPPASGPSLNYVGNLAWSLGTTQKVEWTTTLTSYDMELWQQGIDPGIGYSLGTVFTANGDGSGDKSFEWTVQTYSTNLTFSPIFFLWLNPNKQDGFSSHYFNITKDPSSSSSSILSTSTSALPSSTSATSAALVSASATAISSATTTPTASHDSGLTLNAGLGVGLGVGIPLVLIAGVFIGMKVMSQRRRSRRPDELLVPLGAMSKDSSYMRYSDACPEYPKPAYYPNEHKDRTRYLPPVEMGPKTPAELG</sequence>
<comment type="caution">
    <text evidence="4">The sequence shown here is derived from an EMBL/GenBank/DDBJ whole genome shotgun (WGS) entry which is preliminary data.</text>
</comment>
<accession>A0ABR0DY89</accession>
<keyword evidence="5" id="KW-1185">Reference proteome</keyword>
<organism evidence="4 5">
    <name type="scientific">Zasmidium cellare</name>
    <name type="common">Wine cellar mold</name>
    <name type="synonym">Racodium cellare</name>
    <dbReference type="NCBI Taxonomy" id="395010"/>
    <lineage>
        <taxon>Eukaryota</taxon>
        <taxon>Fungi</taxon>
        <taxon>Dikarya</taxon>
        <taxon>Ascomycota</taxon>
        <taxon>Pezizomycotina</taxon>
        <taxon>Dothideomycetes</taxon>
        <taxon>Dothideomycetidae</taxon>
        <taxon>Mycosphaerellales</taxon>
        <taxon>Mycosphaerellaceae</taxon>
        <taxon>Zasmidium</taxon>
    </lineage>
</organism>
<evidence type="ECO:0008006" key="6">
    <source>
        <dbReference type="Google" id="ProtNLM"/>
    </source>
</evidence>
<evidence type="ECO:0000256" key="2">
    <source>
        <dbReference type="SAM" id="Phobius"/>
    </source>
</evidence>
<keyword evidence="2" id="KW-0472">Membrane</keyword>
<feature type="signal peptide" evidence="3">
    <location>
        <begin position="1"/>
        <end position="19"/>
    </location>
</feature>
<evidence type="ECO:0000256" key="3">
    <source>
        <dbReference type="SAM" id="SignalP"/>
    </source>
</evidence>
<name>A0ABR0DY89_ZASCE</name>
<keyword evidence="3" id="KW-0732">Signal</keyword>
<dbReference type="EMBL" id="JAXOVC010000014">
    <property type="protein sequence ID" value="KAK4494105.1"/>
    <property type="molecule type" value="Genomic_DNA"/>
</dbReference>
<evidence type="ECO:0000313" key="5">
    <source>
        <dbReference type="Proteomes" id="UP001305779"/>
    </source>
</evidence>
<proteinExistence type="predicted"/>
<feature type="transmembrane region" description="Helical" evidence="2">
    <location>
        <begin position="189"/>
        <end position="211"/>
    </location>
</feature>
<gene>
    <name evidence="4" type="ORF">PRZ48_014403</name>
</gene>
<feature type="region of interest" description="Disordered" evidence="1">
    <location>
        <begin position="251"/>
        <end position="280"/>
    </location>
</feature>
<dbReference type="Proteomes" id="UP001305779">
    <property type="component" value="Unassembled WGS sequence"/>
</dbReference>
<evidence type="ECO:0000313" key="4">
    <source>
        <dbReference type="EMBL" id="KAK4494105.1"/>
    </source>
</evidence>
<reference evidence="4 5" key="1">
    <citation type="journal article" date="2023" name="G3 (Bethesda)">
        <title>A chromosome-level genome assembly of Zasmidium syzygii isolated from banana leaves.</title>
        <authorList>
            <person name="van Westerhoven A.C."/>
            <person name="Mehrabi R."/>
            <person name="Talebi R."/>
            <person name="Steentjes M.B.F."/>
            <person name="Corcolon B."/>
            <person name="Chong P.A."/>
            <person name="Kema G.H.J."/>
            <person name="Seidl M.F."/>
        </authorList>
    </citation>
    <scope>NUCLEOTIDE SEQUENCE [LARGE SCALE GENOMIC DNA]</scope>
    <source>
        <strain evidence="4 5">P124</strain>
    </source>
</reference>